<proteinExistence type="predicted"/>
<evidence type="ECO:0000259" key="7">
    <source>
        <dbReference type="PROSITE" id="PS50112"/>
    </source>
</evidence>
<dbReference type="PROSITE" id="PS50045">
    <property type="entry name" value="SIGMA54_INTERACT_4"/>
    <property type="match status" value="1"/>
</dbReference>
<feature type="domain" description="PAS" evidence="7">
    <location>
        <begin position="19"/>
        <end position="57"/>
    </location>
</feature>
<comment type="caution">
    <text evidence="9">The sequence shown here is derived from an EMBL/GenBank/DDBJ whole genome shotgun (WGS) entry which is preliminary data.</text>
</comment>
<feature type="domain" description="Sigma-54 factor interaction" evidence="6">
    <location>
        <begin position="153"/>
        <end position="382"/>
    </location>
</feature>
<dbReference type="PROSITE" id="PS00675">
    <property type="entry name" value="SIGMA54_INTERACT_1"/>
    <property type="match status" value="1"/>
</dbReference>
<dbReference type="EMBL" id="JAUSVL010000001">
    <property type="protein sequence ID" value="MDQ0290297.1"/>
    <property type="molecule type" value="Genomic_DNA"/>
</dbReference>
<dbReference type="SUPFAM" id="SSF55785">
    <property type="entry name" value="PYP-like sensor domain (PAS domain)"/>
    <property type="match status" value="1"/>
</dbReference>
<evidence type="ECO:0000313" key="10">
    <source>
        <dbReference type="Proteomes" id="UP001238163"/>
    </source>
</evidence>
<evidence type="ECO:0000256" key="2">
    <source>
        <dbReference type="ARBA" id="ARBA00022840"/>
    </source>
</evidence>
<evidence type="ECO:0000256" key="5">
    <source>
        <dbReference type="ARBA" id="ARBA00023163"/>
    </source>
</evidence>
<dbReference type="Pfam" id="PF00158">
    <property type="entry name" value="Sigma54_activat"/>
    <property type="match status" value="1"/>
</dbReference>
<dbReference type="InterPro" id="IPR058031">
    <property type="entry name" value="AAA_lid_NorR"/>
</dbReference>
<dbReference type="FunFam" id="3.40.50.300:FF:000006">
    <property type="entry name" value="DNA-binding transcriptional regulator NtrC"/>
    <property type="match status" value="1"/>
</dbReference>
<evidence type="ECO:0000259" key="6">
    <source>
        <dbReference type="PROSITE" id="PS50045"/>
    </source>
</evidence>
<keyword evidence="3" id="KW-0805">Transcription regulation</keyword>
<dbReference type="SUPFAM" id="SSF52540">
    <property type="entry name" value="P-loop containing nucleoside triphosphate hydrolases"/>
    <property type="match status" value="1"/>
</dbReference>
<dbReference type="Gene3D" id="3.40.50.300">
    <property type="entry name" value="P-loop containing nucleotide triphosphate hydrolases"/>
    <property type="match status" value="1"/>
</dbReference>
<dbReference type="RefSeq" id="WP_307261734.1">
    <property type="nucleotide sequence ID" value="NZ_JAUSVL010000001.1"/>
</dbReference>
<dbReference type="InterPro" id="IPR025943">
    <property type="entry name" value="Sigma_54_int_dom_ATP-bd_2"/>
</dbReference>
<dbReference type="InterPro" id="IPR002078">
    <property type="entry name" value="Sigma_54_int"/>
</dbReference>
<dbReference type="Gene3D" id="3.30.450.20">
    <property type="entry name" value="PAS domain"/>
    <property type="match status" value="1"/>
</dbReference>
<keyword evidence="10" id="KW-1185">Reference proteome</keyword>
<dbReference type="Pfam" id="PF25601">
    <property type="entry name" value="AAA_lid_14"/>
    <property type="match status" value="1"/>
</dbReference>
<dbReference type="NCBIfam" id="TIGR00229">
    <property type="entry name" value="sensory_box"/>
    <property type="match status" value="1"/>
</dbReference>
<keyword evidence="1" id="KW-0547">Nucleotide-binding</keyword>
<dbReference type="InterPro" id="IPR002197">
    <property type="entry name" value="HTH_Fis"/>
</dbReference>
<evidence type="ECO:0000256" key="1">
    <source>
        <dbReference type="ARBA" id="ARBA00022741"/>
    </source>
</evidence>
<dbReference type="PROSITE" id="PS50112">
    <property type="entry name" value="PAS"/>
    <property type="match status" value="1"/>
</dbReference>
<dbReference type="PANTHER" id="PTHR32071">
    <property type="entry name" value="TRANSCRIPTIONAL REGULATORY PROTEIN"/>
    <property type="match status" value="1"/>
</dbReference>
<dbReference type="InterPro" id="IPR003593">
    <property type="entry name" value="AAA+_ATPase"/>
</dbReference>
<dbReference type="InterPro" id="IPR013767">
    <property type="entry name" value="PAS_fold"/>
</dbReference>
<dbReference type="InterPro" id="IPR035965">
    <property type="entry name" value="PAS-like_dom_sf"/>
</dbReference>
<protein>
    <submittedName>
        <fullName evidence="9">PAS domain S-box-containing protein</fullName>
    </submittedName>
</protein>
<dbReference type="Proteomes" id="UP001238163">
    <property type="component" value="Unassembled WGS sequence"/>
</dbReference>
<organism evidence="9 10">
    <name type="scientific">Oligosphaera ethanolica</name>
    <dbReference type="NCBI Taxonomy" id="760260"/>
    <lineage>
        <taxon>Bacteria</taxon>
        <taxon>Pseudomonadati</taxon>
        <taxon>Lentisphaerota</taxon>
        <taxon>Oligosphaeria</taxon>
        <taxon>Oligosphaerales</taxon>
        <taxon>Oligosphaeraceae</taxon>
        <taxon>Oligosphaera</taxon>
    </lineage>
</organism>
<dbReference type="PROSITE" id="PS00688">
    <property type="entry name" value="SIGMA54_INTERACT_3"/>
    <property type="match status" value="1"/>
</dbReference>
<keyword evidence="5" id="KW-0804">Transcription</keyword>
<evidence type="ECO:0000256" key="3">
    <source>
        <dbReference type="ARBA" id="ARBA00023015"/>
    </source>
</evidence>
<dbReference type="Pfam" id="PF00989">
    <property type="entry name" value="PAS"/>
    <property type="match status" value="1"/>
</dbReference>
<evidence type="ECO:0000259" key="8">
    <source>
        <dbReference type="PROSITE" id="PS50113"/>
    </source>
</evidence>
<dbReference type="PROSITE" id="PS50113">
    <property type="entry name" value="PAC"/>
    <property type="match status" value="1"/>
</dbReference>
<dbReference type="SMART" id="SM00091">
    <property type="entry name" value="PAS"/>
    <property type="match status" value="1"/>
</dbReference>
<dbReference type="SMART" id="SM00382">
    <property type="entry name" value="AAA"/>
    <property type="match status" value="1"/>
</dbReference>
<dbReference type="InterPro" id="IPR025662">
    <property type="entry name" value="Sigma_54_int_dom_ATP-bd_1"/>
</dbReference>
<accession>A0AAE3VGY8</accession>
<dbReference type="Gene3D" id="1.10.8.60">
    <property type="match status" value="1"/>
</dbReference>
<dbReference type="GO" id="GO:0043565">
    <property type="term" value="F:sequence-specific DNA binding"/>
    <property type="evidence" value="ECO:0007669"/>
    <property type="project" value="InterPro"/>
</dbReference>
<dbReference type="InterPro" id="IPR000014">
    <property type="entry name" value="PAS"/>
</dbReference>
<dbReference type="CDD" id="cd00130">
    <property type="entry name" value="PAS"/>
    <property type="match status" value="1"/>
</dbReference>
<dbReference type="InterPro" id="IPR000700">
    <property type="entry name" value="PAS-assoc_C"/>
</dbReference>
<feature type="domain" description="PAC" evidence="8">
    <location>
        <begin position="87"/>
        <end position="139"/>
    </location>
</feature>
<dbReference type="GO" id="GO:0005524">
    <property type="term" value="F:ATP binding"/>
    <property type="evidence" value="ECO:0007669"/>
    <property type="project" value="UniProtKB-KW"/>
</dbReference>
<dbReference type="SUPFAM" id="SSF46689">
    <property type="entry name" value="Homeodomain-like"/>
    <property type="match status" value="1"/>
</dbReference>
<reference evidence="9" key="1">
    <citation type="submission" date="2023-07" db="EMBL/GenBank/DDBJ databases">
        <title>Genomic Encyclopedia of Type Strains, Phase IV (KMG-IV): sequencing the most valuable type-strain genomes for metagenomic binning, comparative biology and taxonomic classification.</title>
        <authorList>
            <person name="Goeker M."/>
        </authorList>
    </citation>
    <scope>NUCLEOTIDE SEQUENCE</scope>
    <source>
        <strain evidence="9">DSM 24202</strain>
    </source>
</reference>
<dbReference type="PRINTS" id="PR01590">
    <property type="entry name" value="HTHFIS"/>
</dbReference>
<dbReference type="InterPro" id="IPR025944">
    <property type="entry name" value="Sigma_54_int_dom_CS"/>
</dbReference>
<evidence type="ECO:0000313" key="9">
    <source>
        <dbReference type="EMBL" id="MDQ0290297.1"/>
    </source>
</evidence>
<dbReference type="PANTHER" id="PTHR32071:SF122">
    <property type="entry name" value="SIGMA FACTOR"/>
    <property type="match status" value="1"/>
</dbReference>
<dbReference type="InterPro" id="IPR027417">
    <property type="entry name" value="P-loop_NTPase"/>
</dbReference>
<dbReference type="InterPro" id="IPR009057">
    <property type="entry name" value="Homeodomain-like_sf"/>
</dbReference>
<keyword evidence="2" id="KW-0067">ATP-binding</keyword>
<dbReference type="PROSITE" id="PS00676">
    <property type="entry name" value="SIGMA54_INTERACT_2"/>
    <property type="match status" value="1"/>
</dbReference>
<evidence type="ECO:0000256" key="4">
    <source>
        <dbReference type="ARBA" id="ARBA00023125"/>
    </source>
</evidence>
<keyword evidence="4" id="KW-0238">DNA-binding</keyword>
<dbReference type="CDD" id="cd00009">
    <property type="entry name" value="AAA"/>
    <property type="match status" value="1"/>
</dbReference>
<dbReference type="Gene3D" id="1.10.10.60">
    <property type="entry name" value="Homeodomain-like"/>
    <property type="match status" value="1"/>
</dbReference>
<dbReference type="AlphaFoldDB" id="A0AAE3VGY8"/>
<dbReference type="GO" id="GO:0006355">
    <property type="term" value="P:regulation of DNA-templated transcription"/>
    <property type="evidence" value="ECO:0007669"/>
    <property type="project" value="InterPro"/>
</dbReference>
<dbReference type="Pfam" id="PF02954">
    <property type="entry name" value="HTH_8"/>
    <property type="match status" value="1"/>
</dbReference>
<sequence length="476" mass="53659">MNRCPDSLTDLDWLSADILLRTIPDGVMVVDARGHIRAWNRMMERLTGLTHDRVCGKPCNILHCNQCGDPRKLPDECPMLRGELDERSIECEIRSADGSFLPVLRNVGVIRDQHGTIKGLVECFTDLRKVKRLEQQLSVLGEKELLHEPPPGLTGRSSAMQDVYRSIHLAAASDATVLLHGETGTGKERVAEAIHHASARRDQPLVRVNCSALSETLLESELFGHVKGAFTGAVQDKPGRFELANGGTIFLDEIGDISLLSQLKLLRVLQERTFERVGDSKPHHVDIRVICATHRDLHQMVLDGQFREDLYYRIRVFPILLPSLRERKGDLPLLVTHFIEHFNRITGRTIAGVDNEALHCLMDYCWPGNVRELENAIEHAFVTCRDKLIGLFDLPMELRMVELRHAYCPDKQRLAKTTNNAADHPRLDDAKSNAMPDSPEAFKALLAECGGNRSKLARRLGVDRTTIWRRMKQLGL</sequence>
<name>A0AAE3VGY8_9BACT</name>
<gene>
    <name evidence="9" type="ORF">J3R75_002404</name>
</gene>